<feature type="region of interest" description="Disordered" evidence="1">
    <location>
        <begin position="200"/>
        <end position="229"/>
    </location>
</feature>
<name>A0ABQ5KZN2_9EUKA</name>
<gene>
    <name evidence="2" type="ORF">ADUPG1_009460</name>
</gene>
<evidence type="ECO:0000256" key="1">
    <source>
        <dbReference type="SAM" id="MobiDB-lite"/>
    </source>
</evidence>
<keyword evidence="3" id="KW-1185">Reference proteome</keyword>
<feature type="compositionally biased region" description="Basic and acidic residues" evidence="1">
    <location>
        <begin position="34"/>
        <end position="57"/>
    </location>
</feature>
<dbReference type="Proteomes" id="UP001057375">
    <property type="component" value="Unassembled WGS sequence"/>
</dbReference>
<accession>A0ABQ5KZN2</accession>
<dbReference type="EMBL" id="BQXS01011242">
    <property type="protein sequence ID" value="GKT36505.1"/>
    <property type="molecule type" value="Genomic_DNA"/>
</dbReference>
<proteinExistence type="predicted"/>
<feature type="region of interest" description="Disordered" evidence="1">
    <location>
        <begin position="26"/>
        <end position="57"/>
    </location>
</feature>
<evidence type="ECO:0000313" key="3">
    <source>
        <dbReference type="Proteomes" id="UP001057375"/>
    </source>
</evidence>
<comment type="caution">
    <text evidence="2">The sequence shown here is derived from an EMBL/GenBank/DDBJ whole genome shotgun (WGS) entry which is preliminary data.</text>
</comment>
<sequence>MDIGGHLLRPITQRVEDIMPKFLASYTPTMDKSGNGDEKGKEQEGKLHTSEKAEEEEEIRKMAEVIGTMDPKLRVTPEVAMMIDTEVDEGEAGESLFVKLDRHFGSSSPSELYRTLRTLAMENGYNDTQKLSEYIARFRITLSGNESTAEAHHNNIAGIKIPAVRLAIEEEIRDETTDIKVLGRRAIEVSKSLSRAAALLKTNKQARPKGQNRKDEDRAQPKKGPLKSETLDCIHCGGKTHKSEKCWIKFPHLRPKRDNKVVRRVEEKLTVKNPQNQQALKKETLFLLKKKN</sequence>
<organism evidence="2 3">
    <name type="scientific">Aduncisulcus paluster</name>
    <dbReference type="NCBI Taxonomy" id="2918883"/>
    <lineage>
        <taxon>Eukaryota</taxon>
        <taxon>Metamonada</taxon>
        <taxon>Carpediemonas-like organisms</taxon>
        <taxon>Aduncisulcus</taxon>
    </lineage>
</organism>
<evidence type="ECO:0000313" key="2">
    <source>
        <dbReference type="EMBL" id="GKT36505.1"/>
    </source>
</evidence>
<reference evidence="2" key="1">
    <citation type="submission" date="2022-03" db="EMBL/GenBank/DDBJ databases">
        <title>Draft genome sequence of Aduncisulcus paluster, a free-living microaerophilic Fornicata.</title>
        <authorList>
            <person name="Yuyama I."/>
            <person name="Kume K."/>
            <person name="Tamura T."/>
            <person name="Inagaki Y."/>
            <person name="Hashimoto T."/>
        </authorList>
    </citation>
    <scope>NUCLEOTIDE SEQUENCE</scope>
    <source>
        <strain evidence="2">NY0171</strain>
    </source>
</reference>
<protein>
    <submittedName>
        <fullName evidence="2">Uncharacterized protein</fullName>
    </submittedName>
</protein>